<evidence type="ECO:0000256" key="6">
    <source>
        <dbReference type="ARBA" id="ARBA00022729"/>
    </source>
</evidence>
<dbReference type="InParanoid" id="A0A059DCG3"/>
<dbReference type="InterPro" id="IPR032675">
    <property type="entry name" value="LRR_dom_sf"/>
</dbReference>
<dbReference type="EMBL" id="KK198753">
    <property type="protein sequence ID" value="KCW88174.1"/>
    <property type="molecule type" value="Genomic_DNA"/>
</dbReference>
<dbReference type="eggNOG" id="KOG0619">
    <property type="taxonomic scope" value="Eukaryota"/>
</dbReference>
<evidence type="ECO:0000256" key="10">
    <source>
        <dbReference type="ARBA" id="ARBA00023170"/>
    </source>
</evidence>
<evidence type="ECO:0000256" key="3">
    <source>
        <dbReference type="ARBA" id="ARBA00022475"/>
    </source>
</evidence>
<evidence type="ECO:0000256" key="1">
    <source>
        <dbReference type="ARBA" id="ARBA00004251"/>
    </source>
</evidence>
<dbReference type="Gramene" id="KCW88174">
    <property type="protein sequence ID" value="KCW88174"/>
    <property type="gene ID" value="EUGRSUZ_A00564"/>
</dbReference>
<keyword evidence="5 12" id="KW-0812">Transmembrane</keyword>
<evidence type="ECO:0000256" key="2">
    <source>
        <dbReference type="ARBA" id="ARBA00009592"/>
    </source>
</evidence>
<dbReference type="Pfam" id="PF13855">
    <property type="entry name" value="LRR_8"/>
    <property type="match status" value="1"/>
</dbReference>
<keyword evidence="4" id="KW-0433">Leucine-rich repeat</keyword>
<keyword evidence="7" id="KW-0677">Repeat</keyword>
<evidence type="ECO:0000256" key="8">
    <source>
        <dbReference type="ARBA" id="ARBA00022989"/>
    </source>
</evidence>
<keyword evidence="10" id="KW-0675">Receptor</keyword>
<proteinExistence type="inferred from homology"/>
<reference evidence="13" key="1">
    <citation type="submission" date="2013-07" db="EMBL/GenBank/DDBJ databases">
        <title>The genome of Eucalyptus grandis.</title>
        <authorList>
            <person name="Schmutz J."/>
            <person name="Hayes R."/>
            <person name="Myburg A."/>
            <person name="Tuskan G."/>
            <person name="Grattapaglia D."/>
            <person name="Rokhsar D.S."/>
        </authorList>
    </citation>
    <scope>NUCLEOTIDE SEQUENCE</scope>
    <source>
        <tissue evidence="13">Leaf extractions</tissue>
    </source>
</reference>
<evidence type="ECO:0000256" key="5">
    <source>
        <dbReference type="ARBA" id="ARBA00022692"/>
    </source>
</evidence>
<evidence type="ECO:0000256" key="7">
    <source>
        <dbReference type="ARBA" id="ARBA00022737"/>
    </source>
</evidence>
<dbReference type="AlphaFoldDB" id="A0A059DCG3"/>
<dbReference type="FunFam" id="3.80.10.10:FF:000213">
    <property type="entry name" value="Tyrosine-sulfated glycopeptide receptor 1"/>
    <property type="match status" value="2"/>
</dbReference>
<protein>
    <recommendedName>
        <fullName evidence="14">Leucine-rich repeat-containing N-terminal plant-type domain-containing protein</fullName>
    </recommendedName>
</protein>
<dbReference type="PROSITE" id="PS51450">
    <property type="entry name" value="LRR"/>
    <property type="match status" value="1"/>
</dbReference>
<evidence type="ECO:0000256" key="4">
    <source>
        <dbReference type="ARBA" id="ARBA00022614"/>
    </source>
</evidence>
<dbReference type="PANTHER" id="PTHR48052">
    <property type="entry name" value="UNNAMED PRODUCT"/>
    <property type="match status" value="1"/>
</dbReference>
<accession>A0A059DCG3</accession>
<gene>
    <name evidence="13" type="ORF">EUGRSUZ_A00564</name>
</gene>
<keyword evidence="11" id="KW-0325">Glycoprotein</keyword>
<dbReference type="Pfam" id="PF00560">
    <property type="entry name" value="LRR_1"/>
    <property type="match status" value="9"/>
</dbReference>
<dbReference type="Gene3D" id="3.80.10.10">
    <property type="entry name" value="Ribonuclease Inhibitor"/>
    <property type="match status" value="4"/>
</dbReference>
<dbReference type="SUPFAM" id="SSF52047">
    <property type="entry name" value="RNI-like"/>
    <property type="match status" value="1"/>
</dbReference>
<dbReference type="SMART" id="SM00369">
    <property type="entry name" value="LRR_TYP"/>
    <property type="match status" value="10"/>
</dbReference>
<dbReference type="FunFam" id="3.80.10.10:FF:000041">
    <property type="entry name" value="LRR receptor-like serine/threonine-protein kinase ERECTA"/>
    <property type="match status" value="1"/>
</dbReference>
<dbReference type="PRINTS" id="PR00019">
    <property type="entry name" value="LEURICHRPT"/>
</dbReference>
<evidence type="ECO:0000256" key="12">
    <source>
        <dbReference type="SAM" id="Phobius"/>
    </source>
</evidence>
<dbReference type="SUPFAM" id="SSF52058">
    <property type="entry name" value="L domain-like"/>
    <property type="match status" value="3"/>
</dbReference>
<evidence type="ECO:0008006" key="14">
    <source>
        <dbReference type="Google" id="ProtNLM"/>
    </source>
</evidence>
<keyword evidence="3" id="KW-1003">Cell membrane</keyword>
<keyword evidence="8 12" id="KW-1133">Transmembrane helix</keyword>
<dbReference type="PANTHER" id="PTHR48052:SF8">
    <property type="entry name" value="LRR RECEPTOR-LIKE SERINE_THREONINE-PROTEIN KINASE FLS2"/>
    <property type="match status" value="1"/>
</dbReference>
<dbReference type="Pfam" id="PF13516">
    <property type="entry name" value="LRR_6"/>
    <property type="match status" value="2"/>
</dbReference>
<keyword evidence="9 12" id="KW-0472">Membrane</keyword>
<organism evidence="13">
    <name type="scientific">Eucalyptus grandis</name>
    <name type="common">Flooded gum</name>
    <dbReference type="NCBI Taxonomy" id="71139"/>
    <lineage>
        <taxon>Eukaryota</taxon>
        <taxon>Viridiplantae</taxon>
        <taxon>Streptophyta</taxon>
        <taxon>Embryophyta</taxon>
        <taxon>Tracheophyta</taxon>
        <taxon>Spermatophyta</taxon>
        <taxon>Magnoliopsida</taxon>
        <taxon>eudicotyledons</taxon>
        <taxon>Gunneridae</taxon>
        <taxon>Pentapetalae</taxon>
        <taxon>rosids</taxon>
        <taxon>malvids</taxon>
        <taxon>Myrtales</taxon>
        <taxon>Myrtaceae</taxon>
        <taxon>Myrtoideae</taxon>
        <taxon>Eucalypteae</taxon>
        <taxon>Eucalyptus</taxon>
    </lineage>
</organism>
<dbReference type="GO" id="GO:0005886">
    <property type="term" value="C:plasma membrane"/>
    <property type="evidence" value="ECO:0007669"/>
    <property type="project" value="UniProtKB-SubCell"/>
</dbReference>
<dbReference type="OMA" id="NITYPRV"/>
<comment type="subcellular location">
    <subcellularLocation>
        <location evidence="1">Cell membrane</location>
        <topology evidence="1">Single-pass type I membrane protein</topology>
    </subcellularLocation>
</comment>
<evidence type="ECO:0000256" key="11">
    <source>
        <dbReference type="ARBA" id="ARBA00023180"/>
    </source>
</evidence>
<evidence type="ECO:0000256" key="9">
    <source>
        <dbReference type="ARBA" id="ARBA00023136"/>
    </source>
</evidence>
<sequence>MRTSQLLCLLLPFICINFFGIYLVLASSPCLGDQEFLLVELKNSLIFDASRSSKLVTWNQNTRPWNGVMCDKDGKVIGLDLSFESISCNINSSLSLFRLKHLQTLNLAFNNFKSSAIPPGFSNLHGLVYLNLSNAGFSGQIPIELACLRKLSILDLSLRYFPGLDTLKLKNPNLKTLIGNLTELIQLHLDGVDLSSEGNEWCDALSSSVQKLEVLSMSNCFLSGPVDSSLVNLHHLSFIQLNGNNLSATVPEFLARLPNLTALHMSYCGLYGEFPHKIFQLQTLQTLDLSWNQLLQGPLPNLLEDSSLETLVLSNTTISGRLPDSIGNLWKLLRLELFNCNLSGLIPRSMENLSELTYLDLSSNNLTGSVPSFSMSKHLRQIMLSRNALTGGIKSTRWEELLSLANLDLRDNSLEGSIPPSLFTLPSIKVIQISNNHFSGDLSGSLNVTCCQLNVLDLSNNKLEGPIPAYAFELRGLKHLSLSSNNFSGSLHIDVFQRLKNLTYLDLSHNRLSINATSSTSALFGFPTLYTLKLASCKLSSLPEFLKNLPTLSHLDVSDNQIQGEIPKWIWESDYISYVNLSFNFFEKLGEPLPNLPSTLVVIDLHRNKLQGKTLPLPPNGAYLDFSSNNFSSVLPNDIGKNLTFIIFFSLSNNYFHGPVPESICEAWYLEVLDLSNNHLMGTIPQCLMLETLKVLNLRNNNLTGGIPYTFPGTCLLRTLDVNGNLLTGKLPISLANCSMLEVLDVGNNWIKDVFPCQLKNISTLRILVLHSNKFYGQIGCPVTNGTWKMLQIVDLAFNDFSGMLPEDLLTSWEVMKVNSHFDHLQYPFLEWSKLYYQDTVSVTFKGLQLELVKILTVFTLIDFSSNRLEGPIPEALGDLRALYFLNLSHNVFSGPIPPSLGKIQQLESLDLSHNYLNGTIPMQLSDLNSLSFLNLSYNQLVGMIPARKQFLTFSEGSFEGNEGLCGFPLDKSCPITAVPTKWSKHRKGNGWIDMKSFYMSMPLGFVIGFWVFCGPLMFIQPWRHAYYQFWDDLLFRLSQCYHVH</sequence>
<evidence type="ECO:0000313" key="13">
    <source>
        <dbReference type="EMBL" id="KCW88174.1"/>
    </source>
</evidence>
<name>A0A059DCG3_EUCGR</name>
<dbReference type="InterPro" id="IPR003591">
    <property type="entry name" value="Leu-rich_rpt_typical-subtyp"/>
</dbReference>
<feature type="transmembrane region" description="Helical" evidence="12">
    <location>
        <begin position="998"/>
        <end position="1020"/>
    </location>
</feature>
<comment type="similarity">
    <text evidence="2">Belongs to the RLP family.</text>
</comment>
<dbReference type="InterPro" id="IPR001611">
    <property type="entry name" value="Leu-rich_rpt"/>
</dbReference>
<keyword evidence="6" id="KW-0732">Signal</keyword>